<dbReference type="FunFam" id="3.30.420.40:FF:000135">
    <property type="entry name" value="Heat shock cognate 71 kDa protein"/>
    <property type="match status" value="1"/>
</dbReference>
<reference evidence="7" key="1">
    <citation type="thesis" date="2020" institute="ProQuest LLC" country="789 East Eisenhower Parkway, Ann Arbor, MI, USA">
        <title>Comparative Genomics and Chromosome Evolution.</title>
        <authorList>
            <person name="Mudd A.B."/>
        </authorList>
    </citation>
    <scope>NUCLEOTIDE SEQUENCE</scope>
    <source>
        <strain evidence="7">1538</strain>
        <tissue evidence="7">Blood</tissue>
    </source>
</reference>
<evidence type="ECO:0000256" key="4">
    <source>
        <dbReference type="ARBA" id="ARBA00023016"/>
    </source>
</evidence>
<keyword evidence="4" id="KW-0346">Stress response</keyword>
<dbReference type="PROSITE" id="PS01036">
    <property type="entry name" value="HSP70_3"/>
    <property type="match status" value="1"/>
</dbReference>
<dbReference type="InterPro" id="IPR043129">
    <property type="entry name" value="ATPase_NBD"/>
</dbReference>
<evidence type="ECO:0000313" key="7">
    <source>
        <dbReference type="EMBL" id="DBA14419.1"/>
    </source>
</evidence>
<keyword evidence="2 5" id="KW-0547">Nucleotide-binding</keyword>
<dbReference type="SUPFAM" id="SSF100934">
    <property type="entry name" value="Heat shock protein 70kD (HSP70), C-terminal subdomain"/>
    <property type="match status" value="1"/>
</dbReference>
<dbReference type="InterPro" id="IPR018181">
    <property type="entry name" value="Heat_shock_70_CS"/>
</dbReference>
<proteinExistence type="inferred from homology"/>
<dbReference type="FunFam" id="3.30.30.30:FF:000001">
    <property type="entry name" value="heat shock 70 kDa protein-like"/>
    <property type="match status" value="1"/>
</dbReference>
<dbReference type="PROSITE" id="PS00297">
    <property type="entry name" value="HSP70_1"/>
    <property type="match status" value="1"/>
</dbReference>
<comment type="caution">
    <text evidence="7">The sequence shown here is derived from an EMBL/GenBank/DDBJ whole genome shotgun (WGS) entry which is preliminary data.</text>
</comment>
<keyword evidence="3 5" id="KW-0067">ATP-binding</keyword>
<dbReference type="FunFam" id="3.30.420.40:FF:000026">
    <property type="entry name" value="Heat shock protein 70"/>
    <property type="match status" value="1"/>
</dbReference>
<dbReference type="SUPFAM" id="SSF100920">
    <property type="entry name" value="Heat shock protein 70kD (HSP70), peptide-binding domain"/>
    <property type="match status" value="1"/>
</dbReference>
<dbReference type="InterPro" id="IPR029047">
    <property type="entry name" value="HSP70_peptide-bd_sf"/>
</dbReference>
<evidence type="ECO:0000256" key="3">
    <source>
        <dbReference type="ARBA" id="ARBA00022840"/>
    </source>
</evidence>
<comment type="similarity">
    <text evidence="1 5">Belongs to the heat shock protein 70 family.</text>
</comment>
<dbReference type="GO" id="GO:0005524">
    <property type="term" value="F:ATP binding"/>
    <property type="evidence" value="ECO:0007669"/>
    <property type="project" value="UniProtKB-KW"/>
</dbReference>
<sequence>MSSSGPAVGIDLGTTYSCVGVFQHGKVEIIANDQGNRTTPSYVAFTDTERLIGDAAKNQVALNPNNTVFDAKRLIGRRFDDPTVQADMKHWPFTVVNEGGKPKVRVEYKCEMKTFFPEEISSMVLNKMKEIAEAYLGCPVPNAVVTVPAYFNDSQRQATKDAGTISGINVLRIINEPTAAAIAYGLDKKGTGERNVLIFDLGGGTFDVSVLTIDDGIFEVKSTAGDTHLGGEDFDNRMVNHFVEEFKRKHKKDLSGNKRALRRLRTACERAKRTLSSSTQASLEIDSLYEGIDFYTSITRARFEELNGDLFRGTLEPVEKALRDAKLDKAQINEIVLVGGSTRIPKIQKMLQDFFNGKELNKSINPDEAVAYGAAVQAAILIGDKSEKVQDLLLLDVAPLSLGIETAGGVMTALIKRNTTIPTKQTQTFTTYSDNQSSVLIQVYEGERSMTKDNNLLGKFDLTGIPPAPRGVPQIEVTFDIDANGILNVTAVDKSTGKENKITITNDKGRLSKEDIDRMVNDAEKYKAEDEANRDRVSAKNGLESYVYNVKQTVEDEKLKGKLSDQDKEKILSKCKSVLDWLEKNQMAEKEEFEHNQKELEKVCNPIMTKLYQGGAPNPGAAGGAAGGGAGGPTIEEVD</sequence>
<evidence type="ECO:0000256" key="1">
    <source>
        <dbReference type="ARBA" id="ARBA00007381"/>
    </source>
</evidence>
<evidence type="ECO:0000313" key="8">
    <source>
        <dbReference type="Proteomes" id="UP001181693"/>
    </source>
</evidence>
<evidence type="ECO:0000256" key="5">
    <source>
        <dbReference type="RuleBase" id="RU003322"/>
    </source>
</evidence>
<dbReference type="InterPro" id="IPR029048">
    <property type="entry name" value="HSP70_C_sf"/>
</dbReference>
<dbReference type="PROSITE" id="PS00329">
    <property type="entry name" value="HSP70_2"/>
    <property type="match status" value="1"/>
</dbReference>
<dbReference type="CDD" id="cd10233">
    <property type="entry name" value="ASKHA_NBD_HSP70_HSPA1"/>
    <property type="match status" value="1"/>
</dbReference>
<dbReference type="PRINTS" id="PR00301">
    <property type="entry name" value="HEATSHOCK70"/>
</dbReference>
<dbReference type="Gene3D" id="1.20.1270.10">
    <property type="match status" value="1"/>
</dbReference>
<dbReference type="FunFam" id="3.30.420.40:FF:000172">
    <property type="entry name" value="Heat shock 70 kDa protein"/>
    <property type="match status" value="1"/>
</dbReference>
<dbReference type="FunFam" id="2.60.34.10:FF:000002">
    <property type="entry name" value="Heat shock 70 kDa"/>
    <property type="match status" value="1"/>
</dbReference>
<accession>A0AAV2ZK45</accession>
<dbReference type="Gene3D" id="3.30.420.40">
    <property type="match status" value="2"/>
</dbReference>
<name>A0AAV2ZK45_PYXAD</name>
<dbReference type="PANTHER" id="PTHR19375">
    <property type="entry name" value="HEAT SHOCK PROTEIN 70KDA"/>
    <property type="match status" value="1"/>
</dbReference>
<dbReference type="EMBL" id="DYDO01000013">
    <property type="protein sequence ID" value="DBA14419.1"/>
    <property type="molecule type" value="Genomic_DNA"/>
</dbReference>
<dbReference type="Gene3D" id="3.30.30.30">
    <property type="match status" value="1"/>
</dbReference>
<keyword evidence="8" id="KW-1185">Reference proteome</keyword>
<dbReference type="NCBIfam" id="NF001413">
    <property type="entry name" value="PRK00290.1"/>
    <property type="match status" value="1"/>
</dbReference>
<dbReference type="FunFam" id="1.20.1270.10:FF:000003">
    <property type="entry name" value="heat shock cognate 71 kDa protein-like"/>
    <property type="match status" value="1"/>
</dbReference>
<organism evidence="7 8">
    <name type="scientific">Pyxicephalus adspersus</name>
    <name type="common">African bullfrog</name>
    <dbReference type="NCBI Taxonomy" id="30357"/>
    <lineage>
        <taxon>Eukaryota</taxon>
        <taxon>Metazoa</taxon>
        <taxon>Chordata</taxon>
        <taxon>Craniata</taxon>
        <taxon>Vertebrata</taxon>
        <taxon>Euteleostomi</taxon>
        <taxon>Amphibia</taxon>
        <taxon>Batrachia</taxon>
        <taxon>Anura</taxon>
        <taxon>Neobatrachia</taxon>
        <taxon>Ranoidea</taxon>
        <taxon>Pyxicephalidae</taxon>
        <taxon>Pyxicephalinae</taxon>
        <taxon>Pyxicephalus</taxon>
    </lineage>
</organism>
<gene>
    <name evidence="7" type="ORF">GDO54_005392</name>
</gene>
<dbReference type="SUPFAM" id="SSF53067">
    <property type="entry name" value="Actin-like ATPase domain"/>
    <property type="match status" value="2"/>
</dbReference>
<feature type="compositionally biased region" description="Gly residues" evidence="6">
    <location>
        <begin position="621"/>
        <end position="632"/>
    </location>
</feature>
<dbReference type="GO" id="GO:0140662">
    <property type="term" value="F:ATP-dependent protein folding chaperone"/>
    <property type="evidence" value="ECO:0007669"/>
    <property type="project" value="InterPro"/>
</dbReference>
<dbReference type="Proteomes" id="UP001181693">
    <property type="component" value="Unassembled WGS sequence"/>
</dbReference>
<evidence type="ECO:0000256" key="2">
    <source>
        <dbReference type="ARBA" id="ARBA00022741"/>
    </source>
</evidence>
<dbReference type="FunFam" id="3.90.640.10:FF:000134">
    <property type="entry name" value="Heat shock cognate 71 kDa protein"/>
    <property type="match status" value="1"/>
</dbReference>
<dbReference type="InterPro" id="IPR013126">
    <property type="entry name" value="Hsp_70_fam"/>
</dbReference>
<protein>
    <submittedName>
        <fullName evidence="7">Uncharacterized protein</fullName>
    </submittedName>
</protein>
<feature type="region of interest" description="Disordered" evidence="6">
    <location>
        <begin position="613"/>
        <end position="639"/>
    </location>
</feature>
<dbReference type="Pfam" id="PF00012">
    <property type="entry name" value="HSP70"/>
    <property type="match status" value="1"/>
</dbReference>
<evidence type="ECO:0000256" key="6">
    <source>
        <dbReference type="SAM" id="MobiDB-lite"/>
    </source>
</evidence>
<dbReference type="Gene3D" id="2.60.34.10">
    <property type="entry name" value="Substrate Binding Domain Of DNAk, Chain A, domain 1"/>
    <property type="match status" value="1"/>
</dbReference>
<dbReference type="AlphaFoldDB" id="A0AAV2ZK45"/>
<dbReference type="Gene3D" id="3.90.640.10">
    <property type="entry name" value="Actin, Chain A, domain 4"/>
    <property type="match status" value="1"/>
</dbReference>